<sequence length="80" mass="9179">MARKCKLTGKKPLVGNRVSHANNKTKMRQLPNLQQKRIYIPEEDRWVRVRLSARALRTVTKKGLLPFLKSEGLALKDVIA</sequence>
<evidence type="ECO:0000313" key="6">
    <source>
        <dbReference type="EMBL" id="RVU46748.1"/>
    </source>
</evidence>
<dbReference type="InterPro" id="IPR026569">
    <property type="entry name" value="Ribosomal_bL28"/>
</dbReference>
<keyword evidence="3 5" id="KW-0687">Ribonucleoprotein</keyword>
<dbReference type="HAMAP" id="MF_00373">
    <property type="entry name" value="Ribosomal_bL28"/>
    <property type="match status" value="1"/>
</dbReference>
<dbReference type="PANTHER" id="PTHR39080">
    <property type="entry name" value="50S RIBOSOMAL PROTEIN L28"/>
    <property type="match status" value="1"/>
</dbReference>
<dbReference type="InterPro" id="IPR034704">
    <property type="entry name" value="Ribosomal_bL28/bL31-like_sf"/>
</dbReference>
<evidence type="ECO:0000256" key="3">
    <source>
        <dbReference type="ARBA" id="ARBA00023274"/>
    </source>
</evidence>
<evidence type="ECO:0000256" key="5">
    <source>
        <dbReference type="HAMAP-Rule" id="MF_00373"/>
    </source>
</evidence>
<dbReference type="InterPro" id="IPR037147">
    <property type="entry name" value="Ribosomal_bL28_sf"/>
</dbReference>
<dbReference type="EMBL" id="SADD01000002">
    <property type="protein sequence ID" value="RVU46748.1"/>
    <property type="molecule type" value="Genomic_DNA"/>
</dbReference>
<dbReference type="RefSeq" id="WP_115606689.1">
    <property type="nucleotide sequence ID" value="NZ_SADD01000002.1"/>
</dbReference>
<dbReference type="Gene3D" id="2.30.170.40">
    <property type="entry name" value="Ribosomal protein L28/L24"/>
    <property type="match status" value="1"/>
</dbReference>
<protein>
    <recommendedName>
        <fullName evidence="4 5">Large ribosomal subunit protein bL28</fullName>
    </recommendedName>
</protein>
<proteinExistence type="inferred from homology"/>
<comment type="similarity">
    <text evidence="1 5">Belongs to the bacterial ribosomal protein bL28 family.</text>
</comment>
<keyword evidence="2 5" id="KW-0689">Ribosomal protein</keyword>
<dbReference type="Pfam" id="PF00830">
    <property type="entry name" value="Ribosomal_L28"/>
    <property type="match status" value="1"/>
</dbReference>
<gene>
    <name evidence="5 6" type="primary">rpmB</name>
    <name evidence="6" type="ORF">EA187_06320</name>
</gene>
<evidence type="ECO:0000313" key="7">
    <source>
        <dbReference type="Proteomes" id="UP000282926"/>
    </source>
</evidence>
<dbReference type="Proteomes" id="UP000282926">
    <property type="component" value="Unassembled WGS sequence"/>
</dbReference>
<dbReference type="SUPFAM" id="SSF143800">
    <property type="entry name" value="L28p-like"/>
    <property type="match status" value="1"/>
</dbReference>
<comment type="caution">
    <text evidence="6">The sequence shown here is derived from an EMBL/GenBank/DDBJ whole genome shotgun (WGS) entry which is preliminary data.</text>
</comment>
<dbReference type="InterPro" id="IPR001383">
    <property type="entry name" value="Ribosomal_bL28_bact-type"/>
</dbReference>
<dbReference type="InterPro" id="IPR050096">
    <property type="entry name" value="Bacterial_rp_bL28"/>
</dbReference>
<organism evidence="6 7">
    <name type="scientific">Lujinxingia sediminis</name>
    <dbReference type="NCBI Taxonomy" id="2480984"/>
    <lineage>
        <taxon>Bacteria</taxon>
        <taxon>Deltaproteobacteria</taxon>
        <taxon>Bradymonadales</taxon>
        <taxon>Lujinxingiaceae</taxon>
        <taxon>Lujinxingia</taxon>
    </lineage>
</organism>
<dbReference type="GO" id="GO:0005840">
    <property type="term" value="C:ribosome"/>
    <property type="evidence" value="ECO:0007669"/>
    <property type="project" value="UniProtKB-KW"/>
</dbReference>
<dbReference type="PANTHER" id="PTHR39080:SF1">
    <property type="entry name" value="LARGE RIBOSOMAL SUBUNIT PROTEIN BL28A"/>
    <property type="match status" value="1"/>
</dbReference>
<keyword evidence="7" id="KW-1185">Reference proteome</keyword>
<evidence type="ECO:0000256" key="1">
    <source>
        <dbReference type="ARBA" id="ARBA00008760"/>
    </source>
</evidence>
<dbReference type="NCBIfam" id="TIGR00009">
    <property type="entry name" value="L28"/>
    <property type="match status" value="1"/>
</dbReference>
<evidence type="ECO:0000256" key="4">
    <source>
        <dbReference type="ARBA" id="ARBA00035174"/>
    </source>
</evidence>
<accession>A0ABY0CVD3</accession>
<name>A0ABY0CVD3_9DELT</name>
<evidence type="ECO:0000256" key="2">
    <source>
        <dbReference type="ARBA" id="ARBA00022980"/>
    </source>
</evidence>
<reference evidence="6 7" key="1">
    <citation type="submission" date="2019-01" db="EMBL/GenBank/DDBJ databases">
        <title>Lujinxingia litoralis gen. nov., sp. nov. and Lujinxingia sediminis gen. nov., sp. nov., new members in the order Bradymonadales, isolated from coastal sediment.</title>
        <authorList>
            <person name="Li C.-M."/>
        </authorList>
    </citation>
    <scope>NUCLEOTIDE SEQUENCE [LARGE SCALE GENOMIC DNA]</scope>
    <source>
        <strain evidence="6 7">SEH01</strain>
    </source>
</reference>